<evidence type="ECO:0000256" key="1">
    <source>
        <dbReference type="ARBA" id="ARBA00022703"/>
    </source>
</evidence>
<proteinExistence type="predicted"/>
<evidence type="ECO:0000259" key="3">
    <source>
        <dbReference type="PROSITE" id="PS51135"/>
    </source>
</evidence>
<dbReference type="FunCoup" id="A0A6L2PRA9">
    <property type="interactions" value="34"/>
</dbReference>
<dbReference type="PANTHER" id="PTHR12306">
    <property type="entry name" value="CELL DEATH ACTIVATOR CIDE"/>
    <property type="match status" value="1"/>
</dbReference>
<keyword evidence="5" id="KW-1185">Reference proteome</keyword>
<dbReference type="Gene3D" id="3.10.20.10">
    <property type="match status" value="1"/>
</dbReference>
<dbReference type="InterPro" id="IPR015121">
    <property type="entry name" value="DNA_fragmentation_mid_dom"/>
</dbReference>
<evidence type="ECO:0000313" key="4">
    <source>
        <dbReference type="EMBL" id="GFG32457.1"/>
    </source>
</evidence>
<dbReference type="Proteomes" id="UP000502823">
    <property type="component" value="Unassembled WGS sequence"/>
</dbReference>
<feature type="domain" description="CIDE-N" evidence="3">
    <location>
        <begin position="34"/>
        <end position="112"/>
    </location>
</feature>
<protein>
    <recommendedName>
        <fullName evidence="3">CIDE-N domain-containing protein</fullName>
    </recommendedName>
</protein>
<dbReference type="EMBL" id="BLKM01000369">
    <property type="protein sequence ID" value="GFG32457.1"/>
    <property type="molecule type" value="Genomic_DNA"/>
</dbReference>
<dbReference type="InterPro" id="IPR003508">
    <property type="entry name" value="CIDE-N_dom"/>
</dbReference>
<accession>A0A6L2PRA9</accession>
<dbReference type="GO" id="GO:0006915">
    <property type="term" value="P:apoptotic process"/>
    <property type="evidence" value="ECO:0007669"/>
    <property type="project" value="UniProtKB-UniRule"/>
</dbReference>
<gene>
    <name evidence="4" type="ORF">Cfor_04304</name>
</gene>
<dbReference type="OrthoDB" id="6475906at2759"/>
<name>A0A6L2PRA9_COPFO</name>
<evidence type="ECO:0000313" key="5">
    <source>
        <dbReference type="Proteomes" id="UP000502823"/>
    </source>
</evidence>
<dbReference type="PANTHER" id="PTHR12306:SF15">
    <property type="entry name" value="DNAATION FACTOR-RELATED PROTEIN 1, ISOFORM B-RELATED"/>
    <property type="match status" value="1"/>
</dbReference>
<dbReference type="Pfam" id="PF09033">
    <property type="entry name" value="DFF-C"/>
    <property type="match status" value="1"/>
</dbReference>
<dbReference type="InParanoid" id="A0A6L2PRA9"/>
<dbReference type="AlphaFoldDB" id="A0A6L2PRA9"/>
<dbReference type="SMART" id="SM00266">
    <property type="entry name" value="CAD"/>
    <property type="match status" value="1"/>
</dbReference>
<dbReference type="SUPFAM" id="SSF54277">
    <property type="entry name" value="CAD &amp; PB1 domains"/>
    <property type="match status" value="1"/>
</dbReference>
<dbReference type="GO" id="GO:0042981">
    <property type="term" value="P:regulation of apoptotic process"/>
    <property type="evidence" value="ECO:0007669"/>
    <property type="project" value="TreeGrafter"/>
</dbReference>
<comment type="caution">
    <text evidence="4">The sequence shown here is derived from an EMBL/GenBank/DDBJ whole genome shotgun (WGS) entry which is preliminary data.</text>
</comment>
<dbReference type="PROSITE" id="PS51135">
    <property type="entry name" value="CIDE_N"/>
    <property type="match status" value="1"/>
</dbReference>
<evidence type="ECO:0000256" key="2">
    <source>
        <dbReference type="PROSITE-ProRule" id="PRU00447"/>
    </source>
</evidence>
<dbReference type="Pfam" id="PF02017">
    <property type="entry name" value="CIDE-N"/>
    <property type="match status" value="1"/>
</dbReference>
<dbReference type="CDD" id="cd01615">
    <property type="entry name" value="CIDE_N"/>
    <property type="match status" value="1"/>
</dbReference>
<dbReference type="Gene3D" id="1.10.1490.10">
    <property type="entry name" value="C-terminal domain of DFF45/ICAD (DFF-C domain)"/>
    <property type="match status" value="1"/>
</dbReference>
<organism evidence="4 5">
    <name type="scientific">Coptotermes formosanus</name>
    <name type="common">Formosan subterranean termite</name>
    <dbReference type="NCBI Taxonomy" id="36987"/>
    <lineage>
        <taxon>Eukaryota</taxon>
        <taxon>Metazoa</taxon>
        <taxon>Ecdysozoa</taxon>
        <taxon>Arthropoda</taxon>
        <taxon>Hexapoda</taxon>
        <taxon>Insecta</taxon>
        <taxon>Pterygota</taxon>
        <taxon>Neoptera</taxon>
        <taxon>Polyneoptera</taxon>
        <taxon>Dictyoptera</taxon>
        <taxon>Blattodea</taxon>
        <taxon>Blattoidea</taxon>
        <taxon>Termitoidae</taxon>
        <taxon>Rhinotermitidae</taxon>
        <taxon>Coptotermes</taxon>
    </lineage>
</organism>
<sequence>MFRGNELDLGVEEVCTGLSQTQMELNTENSPTGNGVPFKVVDLTREKRKGVVAATLQDLIIRARDKMGLPKDVPVKVVLEQDGTEIDDDEYFGTMERNTTLMILINDQKWLPPGKLPRYQIIVDEPDSSGMYTKRDLGGLVERLQGDLTHISLLGGKDLELLSDMDPESLADIMPDNRTFLEQLKEASGRFLSEKRQAQEAMELLKMYQASQ</sequence>
<reference evidence="5" key="1">
    <citation type="submission" date="2020-01" db="EMBL/GenBank/DDBJ databases">
        <title>Draft genome sequence of the Termite Coptotermes fromosanus.</title>
        <authorList>
            <person name="Itakura S."/>
            <person name="Yosikawa Y."/>
            <person name="Umezawa K."/>
        </authorList>
    </citation>
    <scope>NUCLEOTIDE SEQUENCE [LARGE SCALE GENOMIC DNA]</scope>
</reference>
<keyword evidence="1 2" id="KW-0053">Apoptosis</keyword>